<gene>
    <name evidence="5 8" type="primary">fumC</name>
</gene>
<dbReference type="GO" id="GO:0006106">
    <property type="term" value="P:fumarate metabolic process"/>
    <property type="evidence" value="ECO:0007669"/>
    <property type="project" value="InterPro"/>
</dbReference>
<comment type="function">
    <text evidence="5">Involved in the TCA cycle. Catalyzes the stereospecific interconversion of fumarate to L-malate.</text>
</comment>
<dbReference type="SUPFAM" id="SSF48557">
    <property type="entry name" value="L-aspartase-like"/>
    <property type="match status" value="1"/>
</dbReference>
<dbReference type="PRINTS" id="PR00145">
    <property type="entry name" value="ARGSUCLYASE"/>
</dbReference>
<comment type="subcellular location">
    <subcellularLocation>
        <location evidence="5">Cytoplasm</location>
    </subcellularLocation>
</comment>
<reference evidence="8" key="1">
    <citation type="journal article" date="2014" name="Genome Biol. Evol.">
        <title>Pangenome evidence for extensive interdomain horizontal transfer affecting lineage core and shell genes in uncultured planktonic thaumarchaeota and euryarchaeota.</title>
        <authorList>
            <person name="Deschamps P."/>
            <person name="Zivanovic Y."/>
            <person name="Moreira D."/>
            <person name="Rodriguez-Valera F."/>
            <person name="Lopez-Garcia P."/>
        </authorList>
    </citation>
    <scope>NUCLEOTIDE SEQUENCE</scope>
</reference>
<feature type="domain" description="Fumarase C C-terminal" evidence="7">
    <location>
        <begin position="490"/>
        <end position="542"/>
    </location>
</feature>
<dbReference type="InterPro" id="IPR000362">
    <property type="entry name" value="Fumarate_lyase_fam"/>
</dbReference>
<comment type="pathway">
    <text evidence="5">Carbohydrate metabolism; tricarboxylic acid cycle; (S)-malate from fumarate: step 1/1.</text>
</comment>
<proteinExistence type="inferred from homology"/>
<dbReference type="GO" id="GO:0004333">
    <property type="term" value="F:fumarate hydratase activity"/>
    <property type="evidence" value="ECO:0007669"/>
    <property type="project" value="UniProtKB-UniRule"/>
</dbReference>
<dbReference type="InterPro" id="IPR005677">
    <property type="entry name" value="Fum_hydII"/>
</dbReference>
<dbReference type="InterPro" id="IPR020557">
    <property type="entry name" value="Fumarate_lyase_CS"/>
</dbReference>
<dbReference type="FunFam" id="1.10.275.10:FF:000001">
    <property type="entry name" value="Fumarate hydratase, mitochondrial"/>
    <property type="match status" value="1"/>
</dbReference>
<evidence type="ECO:0000256" key="2">
    <source>
        <dbReference type="ARBA" id="ARBA00022490"/>
    </source>
</evidence>
<protein>
    <recommendedName>
        <fullName evidence="5">Fumarate hydratase class II</fullName>
        <shortName evidence="5">Fumarase C</shortName>
        <ecNumber evidence="5">4.2.1.2</ecNumber>
    </recommendedName>
    <alternativeName>
        <fullName evidence="5">Aerobic fumarase</fullName>
    </alternativeName>
    <alternativeName>
        <fullName evidence="5">Iron-independent fumarase</fullName>
    </alternativeName>
</protein>
<dbReference type="PANTHER" id="PTHR11444">
    <property type="entry name" value="ASPARTATEAMMONIA/ARGININOSUCCINATE/ADENYLOSUCCINATE LYASE"/>
    <property type="match status" value="1"/>
</dbReference>
<feature type="active site" description="Proton donor/acceptor" evidence="5">
    <location>
        <position position="271"/>
    </location>
</feature>
<keyword evidence="4 5" id="KW-0456">Lyase</keyword>
<dbReference type="InterPro" id="IPR022761">
    <property type="entry name" value="Fumarate_lyase_N"/>
</dbReference>
<comment type="similarity">
    <text evidence="1 5">Belongs to the class-II fumarase/aspartase family. Fumarase subfamily.</text>
</comment>
<dbReference type="Pfam" id="PF10415">
    <property type="entry name" value="FumaraseC_C"/>
    <property type="match status" value="1"/>
</dbReference>
<dbReference type="EC" id="4.2.1.2" evidence="5"/>
<evidence type="ECO:0000256" key="1">
    <source>
        <dbReference type="ARBA" id="ARBA00009084"/>
    </source>
</evidence>
<evidence type="ECO:0000256" key="3">
    <source>
        <dbReference type="ARBA" id="ARBA00022532"/>
    </source>
</evidence>
<dbReference type="GO" id="GO:0005737">
    <property type="term" value="C:cytoplasm"/>
    <property type="evidence" value="ECO:0007669"/>
    <property type="project" value="UniProtKB-SubCell"/>
</dbReference>
<dbReference type="PRINTS" id="PR00149">
    <property type="entry name" value="FUMRATELYASE"/>
</dbReference>
<dbReference type="HAMAP" id="MF_00743">
    <property type="entry name" value="FumaraseC"/>
    <property type="match status" value="1"/>
</dbReference>
<evidence type="ECO:0000259" key="6">
    <source>
        <dbReference type="Pfam" id="PF00206"/>
    </source>
</evidence>
<evidence type="ECO:0000256" key="4">
    <source>
        <dbReference type="ARBA" id="ARBA00023239"/>
    </source>
</evidence>
<comment type="subunit">
    <text evidence="5">Homotetramer.</text>
</comment>
<dbReference type="Pfam" id="PF00206">
    <property type="entry name" value="Lyase_1"/>
    <property type="match status" value="1"/>
</dbReference>
<feature type="binding site" evidence="5">
    <location>
        <begin position="187"/>
        <end position="189"/>
    </location>
    <ligand>
        <name>substrate</name>
    </ligand>
</feature>
<keyword evidence="2 5" id="KW-0963">Cytoplasm</keyword>
<dbReference type="AlphaFoldDB" id="A0A075GDZ5"/>
<dbReference type="FunFam" id="1.10.40.30:FF:000002">
    <property type="entry name" value="Fumarate hydratase class II"/>
    <property type="match status" value="1"/>
</dbReference>
<feature type="binding site" evidence="5">
    <location>
        <begin position="222"/>
        <end position="224"/>
    </location>
    <ligand>
        <name>substrate</name>
    </ligand>
</feature>
<keyword evidence="3 5" id="KW-0816">Tricarboxylic acid cycle</keyword>
<accession>A0A075GDZ5</accession>
<evidence type="ECO:0000259" key="7">
    <source>
        <dbReference type="Pfam" id="PF10415"/>
    </source>
</evidence>
<feature type="binding site" description="in site B" evidence="5">
    <location>
        <begin position="212"/>
        <end position="215"/>
    </location>
    <ligand>
        <name>substrate</name>
    </ligand>
</feature>
<organism evidence="8">
    <name type="scientific">uncultured marine group II/III euryarchaeote KM3_148_H03</name>
    <dbReference type="NCBI Taxonomy" id="1457883"/>
    <lineage>
        <taxon>Archaea</taxon>
        <taxon>Methanobacteriati</taxon>
        <taxon>Methanobacteriota</taxon>
        <taxon>environmental samples</taxon>
    </lineage>
</organism>
<comment type="catalytic activity">
    <reaction evidence="5">
        <text>(S)-malate = fumarate + H2O</text>
        <dbReference type="Rhea" id="RHEA:12460"/>
        <dbReference type="ChEBI" id="CHEBI:15377"/>
        <dbReference type="ChEBI" id="CHEBI:15589"/>
        <dbReference type="ChEBI" id="CHEBI:29806"/>
        <dbReference type="EC" id="4.2.1.2"/>
    </reaction>
</comment>
<dbReference type="Gene3D" id="1.10.40.30">
    <property type="entry name" value="Fumarase/aspartase (C-terminal domain)"/>
    <property type="match status" value="1"/>
</dbReference>
<feature type="active site" evidence="5">
    <location>
        <position position="401"/>
    </location>
</feature>
<dbReference type="PANTHER" id="PTHR11444:SF22">
    <property type="entry name" value="FUMARATE HYDRATASE CLASS II"/>
    <property type="match status" value="1"/>
</dbReference>
<evidence type="ECO:0000313" key="8">
    <source>
        <dbReference type="EMBL" id="AIF01445.1"/>
    </source>
</evidence>
<feature type="binding site" evidence="5">
    <location>
        <begin position="407"/>
        <end position="409"/>
    </location>
    <ligand>
        <name>substrate</name>
    </ligand>
</feature>
<dbReference type="Gene3D" id="1.10.275.10">
    <property type="entry name" value="Fumarase/aspartase (N-terminal domain)"/>
    <property type="match status" value="1"/>
</dbReference>
<dbReference type="EMBL" id="KF900621">
    <property type="protein sequence ID" value="AIF01445.1"/>
    <property type="molecule type" value="Genomic_DNA"/>
</dbReference>
<dbReference type="InterPro" id="IPR024083">
    <property type="entry name" value="Fumarase/histidase_N"/>
</dbReference>
<dbReference type="InterPro" id="IPR008948">
    <property type="entry name" value="L-Aspartase-like"/>
</dbReference>
<dbReference type="GO" id="GO:0006099">
    <property type="term" value="P:tricarboxylic acid cycle"/>
    <property type="evidence" value="ECO:0007669"/>
    <property type="project" value="UniProtKB-UniRule"/>
</dbReference>
<feature type="domain" description="Fumarate lyase N-terminal" evidence="6">
    <location>
        <begin position="101"/>
        <end position="423"/>
    </location>
</feature>
<dbReference type="Gene3D" id="1.20.200.10">
    <property type="entry name" value="Fumarase/aspartase (Central domain)"/>
    <property type="match status" value="1"/>
</dbReference>
<feature type="binding site" evidence="5">
    <location>
        <position position="270"/>
    </location>
    <ligand>
        <name>substrate</name>
    </ligand>
</feature>
<feature type="binding site" evidence="5">
    <location>
        <position position="402"/>
    </location>
    <ligand>
        <name>substrate</name>
    </ligand>
</feature>
<dbReference type="UniPathway" id="UPA00223">
    <property type="reaction ID" value="UER01007"/>
</dbReference>
<comment type="miscellaneous">
    <text evidence="5">There are 2 substrate-binding sites: the catalytic A site, and the non-catalytic B site that may play a role in the transfer of substrate or product between the active site and the solvent. Alternatively, the B site may bind allosteric effectors.</text>
</comment>
<feature type="site" description="Important for catalytic activity" evidence="5">
    <location>
        <position position="414"/>
    </location>
</feature>
<evidence type="ECO:0000256" key="5">
    <source>
        <dbReference type="HAMAP-Rule" id="MF_00743"/>
    </source>
</evidence>
<sequence>MPDYTSIRVTKEVHQQLQGYAESCYDGLSLTAALGQLLADLGDGHVRFPEYGLFQCPAHRRERLRAVIGAQPPSGAVPDVAAGAGALPADPYTRVEKDTMGEMEVPRDALWGASTQRAVLNFPVSGLRMGRSFIRALGCIKVAAARANRQLGLLDSGIAEAVEQAALAVAEGEHDAHFPVDVFQTGSGTSSNMNANEVIARLASDSLASRVHPNDHVNLGQSSNDVVPTALHLSALLELHGQLLPALLALQAALEAKAGEFHDVIKTGRTHLMDATPIRLGQEFEGYAGLVERALDRLLVAQDELAPLALGGTAVGTGVNTHPEFAGLACEELSQLAGIDVHETDNHFLAQSSLDGVLALGGALRCLAVALQKIANDIRWLGSGPRCGLAEIRLPAVQPGSSIMPGKVNPVIPEAVIQASAQAIACDTALLQAAQGGYLELNTMLPLAAHNLLQAIQLLGAASTIFGKKCIAGLEATGRGPELLQSGLMLATALAPAVGYEQATKIAKAAHASGRTVLEEALELTDLPEQELRELLDPAGMVAPAG</sequence>
<dbReference type="FunFam" id="1.20.200.10:FF:000001">
    <property type="entry name" value="Fumarate hydratase, mitochondrial"/>
    <property type="match status" value="1"/>
</dbReference>
<name>A0A075GDZ5_9EURY</name>
<dbReference type="InterPro" id="IPR018951">
    <property type="entry name" value="Fumarase_C_C"/>
</dbReference>
<dbReference type="PROSITE" id="PS00163">
    <property type="entry name" value="FUMARATE_LYASES"/>
    <property type="match status" value="1"/>
</dbReference>